<protein>
    <submittedName>
        <fullName evidence="2">Uncharacterized protein</fullName>
    </submittedName>
</protein>
<sequence length="156" mass="17346">MRVVIYSSCPSRTTSGRQATGQALKAKPKAKIHTVGRRKLRDSTLRPPLYRHGLLPMESSSVMVGFGGTSSAEGGIKNDSDSDLDSEEEEEEVTRGPLGLQLLYSTPEPLIDVIFFHGLRGGSIKKWQKGNKQCSFWPKYWLPMAPDVRNINVHSF</sequence>
<reference evidence="2" key="1">
    <citation type="journal article" date="2021" name="Nat. Commun.">
        <title>Genetic determinants of endophytism in the Arabidopsis root mycobiome.</title>
        <authorList>
            <person name="Mesny F."/>
            <person name="Miyauchi S."/>
            <person name="Thiergart T."/>
            <person name="Pickel B."/>
            <person name="Atanasova L."/>
            <person name="Karlsson M."/>
            <person name="Huettel B."/>
            <person name="Barry K.W."/>
            <person name="Haridas S."/>
            <person name="Chen C."/>
            <person name="Bauer D."/>
            <person name="Andreopoulos W."/>
            <person name="Pangilinan J."/>
            <person name="LaButti K."/>
            <person name="Riley R."/>
            <person name="Lipzen A."/>
            <person name="Clum A."/>
            <person name="Drula E."/>
            <person name="Henrissat B."/>
            <person name="Kohler A."/>
            <person name="Grigoriev I.V."/>
            <person name="Martin F.M."/>
            <person name="Hacquard S."/>
        </authorList>
    </citation>
    <scope>NUCLEOTIDE SEQUENCE</scope>
    <source>
        <strain evidence="2">MPI-SDFR-AT-0073</strain>
    </source>
</reference>
<accession>A0A9P8RPP9</accession>
<dbReference type="RefSeq" id="XP_045954440.1">
    <property type="nucleotide sequence ID" value="XM_046096692.1"/>
</dbReference>
<dbReference type="GeneID" id="70125584"/>
<gene>
    <name evidence="2" type="ORF">BKA67DRAFT_401157</name>
</gene>
<comment type="caution">
    <text evidence="2">The sequence shown here is derived from an EMBL/GenBank/DDBJ whole genome shotgun (WGS) entry which is preliminary data.</text>
</comment>
<organism evidence="2 3">
    <name type="scientific">Truncatella angustata</name>
    <dbReference type="NCBI Taxonomy" id="152316"/>
    <lineage>
        <taxon>Eukaryota</taxon>
        <taxon>Fungi</taxon>
        <taxon>Dikarya</taxon>
        <taxon>Ascomycota</taxon>
        <taxon>Pezizomycotina</taxon>
        <taxon>Sordariomycetes</taxon>
        <taxon>Xylariomycetidae</taxon>
        <taxon>Amphisphaeriales</taxon>
        <taxon>Sporocadaceae</taxon>
        <taxon>Truncatella</taxon>
    </lineage>
</organism>
<name>A0A9P8RPP9_9PEZI</name>
<dbReference type="EMBL" id="JAGPXC010000008">
    <property type="protein sequence ID" value="KAH6647928.1"/>
    <property type="molecule type" value="Genomic_DNA"/>
</dbReference>
<proteinExistence type="predicted"/>
<dbReference type="AlphaFoldDB" id="A0A9P8RPP9"/>
<dbReference type="Proteomes" id="UP000758603">
    <property type="component" value="Unassembled WGS sequence"/>
</dbReference>
<keyword evidence="3" id="KW-1185">Reference proteome</keyword>
<dbReference type="OrthoDB" id="194358at2759"/>
<evidence type="ECO:0000256" key="1">
    <source>
        <dbReference type="SAM" id="MobiDB-lite"/>
    </source>
</evidence>
<feature type="compositionally biased region" description="Acidic residues" evidence="1">
    <location>
        <begin position="81"/>
        <end position="92"/>
    </location>
</feature>
<evidence type="ECO:0000313" key="3">
    <source>
        <dbReference type="Proteomes" id="UP000758603"/>
    </source>
</evidence>
<evidence type="ECO:0000313" key="2">
    <source>
        <dbReference type="EMBL" id="KAH6647928.1"/>
    </source>
</evidence>
<feature type="region of interest" description="Disordered" evidence="1">
    <location>
        <begin position="65"/>
        <end position="98"/>
    </location>
</feature>